<dbReference type="InterPro" id="IPR002575">
    <property type="entry name" value="Aminoglycoside_PTrfase"/>
</dbReference>
<dbReference type="GO" id="GO:0016740">
    <property type="term" value="F:transferase activity"/>
    <property type="evidence" value="ECO:0007669"/>
    <property type="project" value="UniProtKB-KW"/>
</dbReference>
<feature type="domain" description="Aminoglycoside phosphotransferase" evidence="2">
    <location>
        <begin position="177"/>
        <end position="341"/>
    </location>
</feature>
<feature type="compositionally biased region" description="Low complexity" evidence="1">
    <location>
        <begin position="47"/>
        <end position="80"/>
    </location>
</feature>
<dbReference type="RefSeq" id="WP_078649977.1">
    <property type="nucleotide sequence ID" value="NZ_JBFACB010000021.1"/>
</dbReference>
<evidence type="ECO:0000259" key="2">
    <source>
        <dbReference type="Pfam" id="PF01636"/>
    </source>
</evidence>
<feature type="region of interest" description="Disordered" evidence="1">
    <location>
        <begin position="143"/>
        <end position="169"/>
    </location>
</feature>
<feature type="compositionally biased region" description="Low complexity" evidence="1">
    <location>
        <begin position="159"/>
        <end position="169"/>
    </location>
</feature>
<sequence length="412" mass="41290">MTGSLAGELAGIAARAATRPPAGPEPGASAPPGSAAPRPRHGCAHRAGSAGFTNGTGSTGSTGSAHGTGDTGSTGSTGSAGHPGDAGRPVVLADRPDGTVVRLGSVVAKAHPADSDRQALAVRLGIAAHPLLHGILLAPLPVPAPPPEPARNPSPSRPPSRGRAQPSASALLTELRDGRPATLWPHGLPVSPDDPDAAPWEETAALLARLHAVPPGPLPGPVPPMRGPAKVAAALRRLRGVPPSTGSAAVLRAAGRLPAWARGEEPPPPGAAGHTLCHGDLHLGQLVRSPAPGGPWLLIDVDDLGLGPPVWDLARPAAWYATGLLAPEDWTRFLGAYRSAVGPALPAGDDPWPYLDVPARALTVQSAAQALAKAAAGRRALDEPEEALVDACARMAGFPVEPPAGARASVVG</sequence>
<dbReference type="Proteomes" id="UP000028058">
    <property type="component" value="Unassembled WGS sequence"/>
</dbReference>
<dbReference type="AlphaFoldDB" id="A0A3M8F7Z2"/>
<dbReference type="SUPFAM" id="SSF56112">
    <property type="entry name" value="Protein kinase-like (PK-like)"/>
    <property type="match status" value="1"/>
</dbReference>
<organism evidence="3 4">
    <name type="scientific">Streptomyces xinghaiensis</name>
    <dbReference type="NCBI Taxonomy" id="1038928"/>
    <lineage>
        <taxon>Bacteria</taxon>
        <taxon>Bacillati</taxon>
        <taxon>Actinomycetota</taxon>
        <taxon>Actinomycetes</taxon>
        <taxon>Kitasatosporales</taxon>
        <taxon>Streptomycetaceae</taxon>
        <taxon>Streptomyces</taxon>
    </lineage>
</organism>
<evidence type="ECO:0000313" key="4">
    <source>
        <dbReference type="Proteomes" id="UP000028058"/>
    </source>
</evidence>
<dbReference type="Gene3D" id="3.90.1200.10">
    <property type="match status" value="1"/>
</dbReference>
<dbReference type="EMBL" id="JNAD02000004">
    <property type="protein sequence ID" value="RKM96559.1"/>
    <property type="molecule type" value="Genomic_DNA"/>
</dbReference>
<proteinExistence type="predicted"/>
<feature type="compositionally biased region" description="Low complexity" evidence="1">
    <location>
        <begin position="1"/>
        <end position="37"/>
    </location>
</feature>
<name>A0A3M8F7Z2_9ACTN</name>
<evidence type="ECO:0000256" key="1">
    <source>
        <dbReference type="SAM" id="MobiDB-lite"/>
    </source>
</evidence>
<accession>A0A3M8F7Z2</accession>
<keyword evidence="4" id="KW-1185">Reference proteome</keyword>
<dbReference type="Pfam" id="PF01636">
    <property type="entry name" value="APH"/>
    <property type="match status" value="1"/>
</dbReference>
<protein>
    <submittedName>
        <fullName evidence="3">Aminoglycoside phosphotransferase family protein</fullName>
    </submittedName>
</protein>
<dbReference type="InterPro" id="IPR011009">
    <property type="entry name" value="Kinase-like_dom_sf"/>
</dbReference>
<comment type="caution">
    <text evidence="3">The sequence shown here is derived from an EMBL/GenBank/DDBJ whole genome shotgun (WGS) entry which is preliminary data.</text>
</comment>
<dbReference type="OrthoDB" id="4558647at2"/>
<feature type="compositionally biased region" description="Pro residues" evidence="1">
    <location>
        <begin position="143"/>
        <end position="158"/>
    </location>
</feature>
<evidence type="ECO:0000313" key="3">
    <source>
        <dbReference type="EMBL" id="RKM96559.1"/>
    </source>
</evidence>
<feature type="region of interest" description="Disordered" evidence="1">
    <location>
        <begin position="1"/>
        <end position="92"/>
    </location>
</feature>
<gene>
    <name evidence="3" type="ORF">SFRA_010895</name>
</gene>
<reference evidence="3 4" key="1">
    <citation type="journal article" date="2014" name="Genome Announc.">
        <title>Draft Genome Sequence of Streptomyces fradiae ATCC 19609, a Strain Highly Sensitive to Antibiotics.</title>
        <authorList>
            <person name="Bekker O.B."/>
            <person name="Klimina K.M."/>
            <person name="Vatlin A.A."/>
            <person name="Zakharevich N.V."/>
            <person name="Kasianov A.S."/>
            <person name="Danilenko V.N."/>
        </authorList>
    </citation>
    <scope>NUCLEOTIDE SEQUENCE [LARGE SCALE GENOMIC DNA]</scope>
    <source>
        <strain evidence="3 4">ATCC 19609</strain>
    </source>
</reference>